<reference evidence="1 2" key="1">
    <citation type="submission" date="2020-08" db="EMBL/GenBank/DDBJ databases">
        <title>A novel species.</title>
        <authorList>
            <person name="Gao J."/>
        </authorList>
    </citation>
    <scope>NUCLEOTIDE SEQUENCE [LARGE SCALE GENOMIC DNA]</scope>
    <source>
        <strain evidence="1 2">CRXT-G-22</strain>
    </source>
</reference>
<proteinExistence type="predicted"/>
<gene>
    <name evidence="1" type="ORF">IAG44_22395</name>
</gene>
<organism evidence="1 2">
    <name type="scientific">Streptomyces roseirectus</name>
    <dbReference type="NCBI Taxonomy" id="2768066"/>
    <lineage>
        <taxon>Bacteria</taxon>
        <taxon>Bacillati</taxon>
        <taxon>Actinomycetota</taxon>
        <taxon>Actinomycetes</taxon>
        <taxon>Kitasatosporales</taxon>
        <taxon>Streptomycetaceae</taxon>
        <taxon>Streptomyces</taxon>
    </lineage>
</organism>
<evidence type="ECO:0000313" key="2">
    <source>
        <dbReference type="Proteomes" id="UP000516052"/>
    </source>
</evidence>
<dbReference type="Proteomes" id="UP000516052">
    <property type="component" value="Chromosome"/>
</dbReference>
<sequence>MTLPRKGTRRIVVAGVSYRWHLRRRPTYARGLLWTPCTYVVEHADSPGAVLVVTTGRPHPGNWLGAEAVGVRPSDVAGAVERALDQGWAPTTPGAPFHLRMSQP</sequence>
<dbReference type="AlphaFoldDB" id="A0A7H0IGH3"/>
<name>A0A7H0IGH3_9ACTN</name>
<protein>
    <submittedName>
        <fullName evidence="1">Uncharacterized protein</fullName>
    </submittedName>
</protein>
<accession>A0A7H0IGH3</accession>
<dbReference type="KEGG" id="sroi:IAG44_22395"/>
<keyword evidence="2" id="KW-1185">Reference proteome</keyword>
<dbReference type="RefSeq" id="WP_187748847.1">
    <property type="nucleotide sequence ID" value="NZ_CP060828.1"/>
</dbReference>
<dbReference type="EMBL" id="CP060828">
    <property type="protein sequence ID" value="QNP71889.1"/>
    <property type="molecule type" value="Genomic_DNA"/>
</dbReference>
<evidence type="ECO:0000313" key="1">
    <source>
        <dbReference type="EMBL" id="QNP71889.1"/>
    </source>
</evidence>